<comment type="caution">
    <text evidence="2">The sequence shown here is derived from an EMBL/GenBank/DDBJ whole genome shotgun (WGS) entry which is preliminary data.</text>
</comment>
<evidence type="ECO:0000313" key="3">
    <source>
        <dbReference type="Proteomes" id="UP001501074"/>
    </source>
</evidence>
<dbReference type="SMART" id="SM00858">
    <property type="entry name" value="SAF"/>
    <property type="match status" value="1"/>
</dbReference>
<keyword evidence="3" id="KW-1185">Reference proteome</keyword>
<sequence>MGRRTLLLITSVLLAAVGTALVAVYVRQADERAAGDEATALYLVAARKIAQGTTIAAGDLTTREMRVRDEPTTSVTDPDAATGRAALTDILEGTTLDTRDLGRPGAQAEAAIHQGELGVDVLLQDPNRAVSLLGIGSMVRIYYLDADGQAQQLVRQARVISIGGTLRESGAAGPDGTNRVGSGTVPSSVVGLSVSPKVAQAVIGAVGRQQLLYFAVIPSRDVTSDQRND</sequence>
<evidence type="ECO:0000259" key="1">
    <source>
        <dbReference type="SMART" id="SM00858"/>
    </source>
</evidence>
<dbReference type="Pfam" id="PF08666">
    <property type="entry name" value="SAF"/>
    <property type="match status" value="1"/>
</dbReference>
<protein>
    <recommendedName>
        <fullName evidence="1">SAF domain-containing protein</fullName>
    </recommendedName>
</protein>
<dbReference type="Gene3D" id="3.90.1210.10">
    <property type="entry name" value="Antifreeze-like/N-acetylneuraminic acid synthase C-terminal domain"/>
    <property type="match status" value="1"/>
</dbReference>
<evidence type="ECO:0000313" key="2">
    <source>
        <dbReference type="EMBL" id="GAA3626090.1"/>
    </source>
</evidence>
<name>A0ABP7A748_9ACTN</name>
<dbReference type="CDD" id="cd11614">
    <property type="entry name" value="SAF_CpaB_FlgA_like"/>
    <property type="match status" value="1"/>
</dbReference>
<reference evidence="3" key="1">
    <citation type="journal article" date="2019" name="Int. J. Syst. Evol. Microbiol.">
        <title>The Global Catalogue of Microorganisms (GCM) 10K type strain sequencing project: providing services to taxonomists for standard genome sequencing and annotation.</title>
        <authorList>
            <consortium name="The Broad Institute Genomics Platform"/>
            <consortium name="The Broad Institute Genome Sequencing Center for Infectious Disease"/>
            <person name="Wu L."/>
            <person name="Ma J."/>
        </authorList>
    </citation>
    <scope>NUCLEOTIDE SEQUENCE [LARGE SCALE GENOMIC DNA]</scope>
    <source>
        <strain evidence="3">JCM 16902</strain>
    </source>
</reference>
<dbReference type="RefSeq" id="WP_231484749.1">
    <property type="nucleotide sequence ID" value="NZ_BAAAZO010000009.1"/>
</dbReference>
<proteinExistence type="predicted"/>
<feature type="domain" description="SAF" evidence="1">
    <location>
        <begin position="40"/>
        <end position="102"/>
    </location>
</feature>
<dbReference type="Proteomes" id="UP001501074">
    <property type="component" value="Unassembled WGS sequence"/>
</dbReference>
<gene>
    <name evidence="2" type="ORF">GCM10022223_49150</name>
</gene>
<organism evidence="2 3">
    <name type="scientific">Kineosporia mesophila</name>
    <dbReference type="NCBI Taxonomy" id="566012"/>
    <lineage>
        <taxon>Bacteria</taxon>
        <taxon>Bacillati</taxon>
        <taxon>Actinomycetota</taxon>
        <taxon>Actinomycetes</taxon>
        <taxon>Kineosporiales</taxon>
        <taxon>Kineosporiaceae</taxon>
        <taxon>Kineosporia</taxon>
    </lineage>
</organism>
<dbReference type="EMBL" id="BAAAZO010000009">
    <property type="protein sequence ID" value="GAA3626090.1"/>
    <property type="molecule type" value="Genomic_DNA"/>
</dbReference>
<accession>A0ABP7A748</accession>
<dbReference type="InterPro" id="IPR013974">
    <property type="entry name" value="SAF"/>
</dbReference>